<evidence type="ECO:0000313" key="1">
    <source>
        <dbReference type="EMBL" id="KAI7953331.1"/>
    </source>
</evidence>
<reference evidence="2" key="2">
    <citation type="journal article" date="2018" name="Mol. Plant Microbe Interact.">
        <title>Genome sequence resources for the wheat stripe rust pathogen (Puccinia striiformis f. sp. tritici) and the barley stripe rust pathogen (Puccinia striiformis f. sp. hordei).</title>
        <authorList>
            <person name="Xia C."/>
            <person name="Wang M."/>
            <person name="Yin C."/>
            <person name="Cornejo O.E."/>
            <person name="Hulbert S.H."/>
            <person name="Chen X."/>
        </authorList>
    </citation>
    <scope>NUCLEOTIDE SEQUENCE [LARGE SCALE GENOMIC DNA]</scope>
    <source>
        <strain evidence="2">93-210</strain>
    </source>
</reference>
<dbReference type="Proteomes" id="UP001060170">
    <property type="component" value="Chromosome 6"/>
</dbReference>
<sequence length="852" mass="96615">MAIEDEINKMITKAIDQMNEKFEKKFKIQEDMIREQRDEIVHLRKANALNLESQSRWETVVKELKGIRLALSGVFELFGRPHPTVQPDAFKKESIPSTCVKHETPRQHIKESGNQLRQLNIPDPSGGKFLLDSGASTHVCGNLDQFITRQRLECPKIIALAVADCTVDVTFKGAIRIPTPTGTIEVDECAKSKALNKKAPGSGSMIPRDLPLDLWVTDIAGPFPEDLAGRKYVLTMRDHASTYIWTGIIESRADAPSKILEWIHHLTNTLGRMPKVLRSDNAPEYTGTLKKALNNIGVEFAPVTPYSPEQNGEAGRVNRTIGDMARTMLHESKMPLNFWGYAYQAASYIHNRIPNTRVETAPLTVLYGVNVDPLKLYPFGAKVLTLIPKENRSKLDERSQEGRLIGYPQSGGGWLVWIPLEGKIIHSKSVMFNEFINIPVKSMRQEPEIDIILRQIVLKLGDEETDVIAENEKKTMLEMEQKSDRRLPSNIKKALVCQQAVEWRAAAEYEVVQFQNLDVWEPVEPFKGAKALARYVAKGFNQRIGQDCNETYAPTASLVTLRILISMANKYNYATATFDVSSAYPYSPIDEEVYVQPPVEIRPEWKGKIMRLKKAMYGTKQAARCWWQFFKQKMENVGFVASELEQSVYIYWRGGEFVIIWLHVDDGFVVGSSKELLRSLREAMEKELKIKWSEGYKRLVGINIKKEGGEVVLDQEKLAMQIVNDYERPIVTRRSTLPDEPLEVNPYDPVGSTEYRSIIPEGSYKNGFHLVRVRYGLQVHLHEVHAALVTGLQLMVLADSDFRTVLGRDCIYVEHFLVLGPAAEVVIDECKRPRQNKLLASAIGESRAEDFD</sequence>
<protein>
    <submittedName>
        <fullName evidence="1">Uncharacterized protein</fullName>
    </submittedName>
</protein>
<keyword evidence="2" id="KW-1185">Reference proteome</keyword>
<comment type="caution">
    <text evidence="1">The sequence shown here is derived from an EMBL/GenBank/DDBJ whole genome shotgun (WGS) entry which is preliminary data.</text>
</comment>
<reference evidence="2" key="1">
    <citation type="journal article" date="2018" name="BMC Genomics">
        <title>Genomic insights into host adaptation between the wheat stripe rust pathogen (Puccinia striiformis f. sp. tritici) and the barley stripe rust pathogen (Puccinia striiformis f. sp. hordei).</title>
        <authorList>
            <person name="Xia C."/>
            <person name="Wang M."/>
            <person name="Yin C."/>
            <person name="Cornejo O.E."/>
            <person name="Hulbert S.H."/>
            <person name="Chen X."/>
        </authorList>
    </citation>
    <scope>NUCLEOTIDE SEQUENCE [LARGE SCALE GENOMIC DNA]</scope>
    <source>
        <strain evidence="2">93-210</strain>
    </source>
</reference>
<dbReference type="EMBL" id="CM045870">
    <property type="protein sequence ID" value="KAI7953331.1"/>
    <property type="molecule type" value="Genomic_DNA"/>
</dbReference>
<name>A0ACC0EHD7_9BASI</name>
<reference evidence="1 2" key="3">
    <citation type="journal article" date="2022" name="Microbiol. Spectr.">
        <title>Folding features and dynamics of 3D genome architecture in plant fungal pathogens.</title>
        <authorList>
            <person name="Xia C."/>
        </authorList>
    </citation>
    <scope>NUCLEOTIDE SEQUENCE [LARGE SCALE GENOMIC DNA]</scope>
    <source>
        <strain evidence="1 2">93-210</strain>
    </source>
</reference>
<evidence type="ECO:0000313" key="2">
    <source>
        <dbReference type="Proteomes" id="UP001060170"/>
    </source>
</evidence>
<organism evidence="1 2">
    <name type="scientific">Puccinia striiformis f. sp. tritici</name>
    <dbReference type="NCBI Taxonomy" id="168172"/>
    <lineage>
        <taxon>Eukaryota</taxon>
        <taxon>Fungi</taxon>
        <taxon>Dikarya</taxon>
        <taxon>Basidiomycota</taxon>
        <taxon>Pucciniomycotina</taxon>
        <taxon>Pucciniomycetes</taxon>
        <taxon>Pucciniales</taxon>
        <taxon>Pucciniaceae</taxon>
        <taxon>Puccinia</taxon>
    </lineage>
</organism>
<gene>
    <name evidence="1" type="ORF">MJO28_005878</name>
</gene>
<accession>A0ACC0EHD7</accession>
<proteinExistence type="predicted"/>